<sequence>MSFPDLIEECDSLLQDELFRSTVKKNWIPWSSQGMTDFVTLVQLIATQLSKPEYHGI</sequence>
<keyword evidence="2" id="KW-1185">Reference proteome</keyword>
<protein>
    <submittedName>
        <fullName evidence="1">Uncharacterized protein</fullName>
    </submittedName>
</protein>
<gene>
    <name evidence="1" type="ORF">NBG4_120047</name>
</gene>
<dbReference type="EMBL" id="OUUY01000024">
    <property type="protein sequence ID" value="SPP99840.1"/>
    <property type="molecule type" value="Genomic_DNA"/>
</dbReference>
<dbReference type="AlphaFoldDB" id="A0A2U3QER4"/>
<name>A0A2U3QER4_9BACT</name>
<proteinExistence type="predicted"/>
<evidence type="ECO:0000313" key="2">
    <source>
        <dbReference type="Proteomes" id="UP000245125"/>
    </source>
</evidence>
<organism evidence="1 2">
    <name type="scientific">Candidatus Sulfobium mesophilum</name>
    <dbReference type="NCBI Taxonomy" id="2016548"/>
    <lineage>
        <taxon>Bacteria</taxon>
        <taxon>Pseudomonadati</taxon>
        <taxon>Nitrospirota</taxon>
        <taxon>Nitrospiria</taxon>
        <taxon>Nitrospirales</taxon>
        <taxon>Nitrospiraceae</taxon>
        <taxon>Candidatus Sulfobium</taxon>
    </lineage>
</organism>
<evidence type="ECO:0000313" key="1">
    <source>
        <dbReference type="EMBL" id="SPP99840.1"/>
    </source>
</evidence>
<dbReference type="Proteomes" id="UP000245125">
    <property type="component" value="Unassembled WGS sequence"/>
</dbReference>
<accession>A0A2U3QER4</accession>
<reference evidence="2" key="1">
    <citation type="submission" date="2018-03" db="EMBL/GenBank/DDBJ databases">
        <authorList>
            <person name="Zecchin S."/>
        </authorList>
    </citation>
    <scope>NUCLEOTIDE SEQUENCE [LARGE SCALE GENOMIC DNA]</scope>
</reference>